<comment type="caution">
    <text evidence="2">The sequence shown here is derived from an EMBL/GenBank/DDBJ whole genome shotgun (WGS) entry which is preliminary data.</text>
</comment>
<gene>
    <name evidence="2" type="ORF">AQJ46_41705</name>
</gene>
<dbReference type="AlphaFoldDB" id="A0A101RNB6"/>
<protein>
    <recommendedName>
        <fullName evidence="1">DUF397 domain-containing protein</fullName>
    </recommendedName>
</protein>
<dbReference type="Pfam" id="PF04149">
    <property type="entry name" value="DUF397"/>
    <property type="match status" value="1"/>
</dbReference>
<sequence>MLAPDLSTAVWRKASKSETAQGCVEVASLGGDFMAVRDSKNVTKAAHIYPVSDWQDLLAHLRGERPTAGRIVVTVADQLVILRDGDGVASQPHEYTFHEWACFLDGVRSREAQLIAA</sequence>
<proteinExistence type="predicted"/>
<dbReference type="Proteomes" id="UP000053669">
    <property type="component" value="Unassembled WGS sequence"/>
</dbReference>
<evidence type="ECO:0000259" key="1">
    <source>
        <dbReference type="Pfam" id="PF04149"/>
    </source>
</evidence>
<evidence type="ECO:0000313" key="3">
    <source>
        <dbReference type="Proteomes" id="UP000053669"/>
    </source>
</evidence>
<dbReference type="EMBL" id="LMWU01000055">
    <property type="protein sequence ID" value="KUN58797.1"/>
    <property type="molecule type" value="Genomic_DNA"/>
</dbReference>
<reference evidence="2 3" key="1">
    <citation type="submission" date="2015-10" db="EMBL/GenBank/DDBJ databases">
        <title>Draft genome sequence of Streptomyces canus DSM 40017, type strain for the species Streptomyces canus.</title>
        <authorList>
            <person name="Ruckert C."/>
            <person name="Winkler A."/>
            <person name="Kalinowski J."/>
            <person name="Kampfer P."/>
            <person name="Glaeser S."/>
        </authorList>
    </citation>
    <scope>NUCLEOTIDE SEQUENCE [LARGE SCALE GENOMIC DNA]</scope>
    <source>
        <strain evidence="2 3">DSM 40017</strain>
    </source>
</reference>
<name>A0A101RNB6_9ACTN</name>
<organism evidence="2 3">
    <name type="scientific">Streptomyces canus</name>
    <dbReference type="NCBI Taxonomy" id="58343"/>
    <lineage>
        <taxon>Bacteria</taxon>
        <taxon>Bacillati</taxon>
        <taxon>Actinomycetota</taxon>
        <taxon>Actinomycetes</taxon>
        <taxon>Kitasatosporales</taxon>
        <taxon>Streptomycetaceae</taxon>
        <taxon>Streptomyces</taxon>
        <taxon>Streptomyces aurantiacus group</taxon>
    </lineage>
</organism>
<dbReference type="RefSeq" id="WP_059210559.1">
    <property type="nucleotide sequence ID" value="NZ_KQ948674.1"/>
</dbReference>
<dbReference type="InterPro" id="IPR007278">
    <property type="entry name" value="DUF397"/>
</dbReference>
<feature type="domain" description="DUF397" evidence="1">
    <location>
        <begin position="9"/>
        <end position="62"/>
    </location>
</feature>
<accession>A0A101RNB6</accession>
<evidence type="ECO:0000313" key="2">
    <source>
        <dbReference type="EMBL" id="KUN58797.1"/>
    </source>
</evidence>